<evidence type="ECO:0000313" key="1">
    <source>
        <dbReference type="EMBL" id="VDO18410.1"/>
    </source>
</evidence>
<reference evidence="3" key="1">
    <citation type="submission" date="2017-02" db="UniProtKB">
        <authorList>
            <consortium name="WormBaseParasite"/>
        </authorList>
    </citation>
    <scope>IDENTIFICATION</scope>
</reference>
<protein>
    <submittedName>
        <fullName evidence="3">Condensin complex subunit 2</fullName>
    </submittedName>
</protein>
<evidence type="ECO:0000313" key="3">
    <source>
        <dbReference type="WBParaSite" id="BTMF_0000649201-mRNA-1"/>
    </source>
</evidence>
<organism evidence="3">
    <name type="scientific">Brugia timori</name>
    <dbReference type="NCBI Taxonomy" id="42155"/>
    <lineage>
        <taxon>Eukaryota</taxon>
        <taxon>Metazoa</taxon>
        <taxon>Ecdysozoa</taxon>
        <taxon>Nematoda</taxon>
        <taxon>Chromadorea</taxon>
        <taxon>Rhabditida</taxon>
        <taxon>Spirurina</taxon>
        <taxon>Spiruromorpha</taxon>
        <taxon>Filarioidea</taxon>
        <taxon>Onchocercidae</taxon>
        <taxon>Brugia</taxon>
    </lineage>
</organism>
<reference evidence="1 2" key="2">
    <citation type="submission" date="2018-11" db="EMBL/GenBank/DDBJ databases">
        <authorList>
            <consortium name="Pathogen Informatics"/>
        </authorList>
    </citation>
    <scope>NUCLEOTIDE SEQUENCE [LARGE SCALE GENOMIC DNA]</scope>
</reference>
<sequence length="132" mass="14526">MFGTNGSGILGLQNQSVDKWGTTYNGDVEDTEFAHVLDNLPTSYDDFESKELHLKLERNLSSPLMTCQSPNADSGRVSAGSSLTKSSNMYLCDAGSNPPDADDLEVRLFFICVAMINQSFEEQQKQTKLYAS</sequence>
<proteinExistence type="predicted"/>
<gene>
    <name evidence="1" type="ORF">BTMF_LOCUS5723</name>
</gene>
<dbReference type="STRING" id="42155.A0A0R3QJ92"/>
<name>A0A0R3QJ92_9BILA</name>
<evidence type="ECO:0000313" key="2">
    <source>
        <dbReference type="Proteomes" id="UP000280834"/>
    </source>
</evidence>
<dbReference type="AlphaFoldDB" id="A0A0R3QJ92"/>
<accession>A0A0R3QJ92</accession>
<dbReference type="EMBL" id="UZAG01006387">
    <property type="protein sequence ID" value="VDO18410.1"/>
    <property type="molecule type" value="Genomic_DNA"/>
</dbReference>
<dbReference type="WBParaSite" id="BTMF_0000649201-mRNA-1">
    <property type="protein sequence ID" value="BTMF_0000649201-mRNA-1"/>
    <property type="gene ID" value="BTMF_0000649201"/>
</dbReference>
<dbReference type="Proteomes" id="UP000280834">
    <property type="component" value="Unassembled WGS sequence"/>
</dbReference>
<keyword evidence="2" id="KW-1185">Reference proteome</keyword>